<sequence length="297" mass="35072">MRIFKKYIDPNPEIDSKNYGVQILNLGHNIHPPHKQYPDQDHPEGYYFNWEKGRYLKEYQLVYISSGKGTFEANGLPPQKIGPGTVFLLFPDVWHRFYPDKDTGWEEYWVGFHGDYAKYLLEQKCFSPENPIISVGFIPEFLDIFSNLIETIETDNQLLKKMASFHLINLLGIAYTSVLKNNRGLSHKDKTIHKMQNEIHAQWNKSIDFELLCNQYKVSYSWFRKSFKEVLETSPSQYLLMLRLRNATRIIQETNLSISQVAFECGFHSEHYFSRIFKQKMKLNPTDIRKDKNHSTE</sequence>
<gene>
    <name evidence="5" type="ORF">GQ41_2110</name>
</gene>
<dbReference type="PANTHER" id="PTHR43280:SF30">
    <property type="entry name" value="MMSAB OPERON REGULATORY PROTEIN"/>
    <property type="match status" value="1"/>
</dbReference>
<keyword evidence="6" id="KW-1185">Reference proteome</keyword>
<dbReference type="Proteomes" id="UP000315363">
    <property type="component" value="Unassembled WGS sequence"/>
</dbReference>
<dbReference type="InterPro" id="IPR037923">
    <property type="entry name" value="HTH-like"/>
</dbReference>
<dbReference type="Gene3D" id="2.60.120.280">
    <property type="entry name" value="Regulatory protein AraC"/>
    <property type="match status" value="1"/>
</dbReference>
<dbReference type="Pfam" id="PF02311">
    <property type="entry name" value="AraC_binding"/>
    <property type="match status" value="1"/>
</dbReference>
<keyword evidence="1" id="KW-0805">Transcription regulation</keyword>
<dbReference type="InterPro" id="IPR018060">
    <property type="entry name" value="HTH_AraC"/>
</dbReference>
<dbReference type="InterPro" id="IPR009057">
    <property type="entry name" value="Homeodomain-like_sf"/>
</dbReference>
<dbReference type="PROSITE" id="PS01124">
    <property type="entry name" value="HTH_ARAC_FAMILY_2"/>
    <property type="match status" value="1"/>
</dbReference>
<keyword evidence="2" id="KW-0238">DNA-binding</keyword>
<name>A0ABY3AA76_9FLAO</name>
<feature type="domain" description="HTH araC/xylS-type" evidence="4">
    <location>
        <begin position="193"/>
        <end position="291"/>
    </location>
</feature>
<reference evidence="5 6" key="1">
    <citation type="submission" date="2019-06" db="EMBL/GenBank/DDBJ databases">
        <title>A large-scale integrated study on North Sea by COGITO (Coastal Microbe Genomic &amp; Taxonomic Observatory).</title>
        <authorList>
            <person name="Teeling H."/>
        </authorList>
    </citation>
    <scope>NUCLEOTIDE SEQUENCE [LARGE SCALE GENOMIC DNA]</scope>
    <source>
        <strain evidence="5 6">MAR_2009_79</strain>
    </source>
</reference>
<comment type="caution">
    <text evidence="5">The sequence shown here is derived from an EMBL/GenBank/DDBJ whole genome shotgun (WGS) entry which is preliminary data.</text>
</comment>
<dbReference type="PROSITE" id="PS00041">
    <property type="entry name" value="HTH_ARAC_FAMILY_1"/>
    <property type="match status" value="1"/>
</dbReference>
<dbReference type="Pfam" id="PF12833">
    <property type="entry name" value="HTH_18"/>
    <property type="match status" value="1"/>
</dbReference>
<dbReference type="SUPFAM" id="SSF46689">
    <property type="entry name" value="Homeodomain-like"/>
    <property type="match status" value="1"/>
</dbReference>
<proteinExistence type="predicted"/>
<dbReference type="InterPro" id="IPR003313">
    <property type="entry name" value="AraC-bd"/>
</dbReference>
<keyword evidence="3" id="KW-0804">Transcription</keyword>
<evidence type="ECO:0000313" key="5">
    <source>
        <dbReference type="EMBL" id="TQO37501.1"/>
    </source>
</evidence>
<evidence type="ECO:0000313" key="6">
    <source>
        <dbReference type="Proteomes" id="UP000315363"/>
    </source>
</evidence>
<evidence type="ECO:0000256" key="3">
    <source>
        <dbReference type="ARBA" id="ARBA00023163"/>
    </source>
</evidence>
<dbReference type="SUPFAM" id="SSF51215">
    <property type="entry name" value="Regulatory protein AraC"/>
    <property type="match status" value="1"/>
</dbReference>
<dbReference type="EMBL" id="VHIF01000001">
    <property type="protein sequence ID" value="TQO37501.1"/>
    <property type="molecule type" value="Genomic_DNA"/>
</dbReference>
<dbReference type="RefSeq" id="WP_142189403.1">
    <property type="nucleotide sequence ID" value="NZ_VHIF01000001.1"/>
</dbReference>
<organism evidence="5 6">
    <name type="scientific">Arenibacter algicola</name>
    <dbReference type="NCBI Taxonomy" id="616991"/>
    <lineage>
        <taxon>Bacteria</taxon>
        <taxon>Pseudomonadati</taxon>
        <taxon>Bacteroidota</taxon>
        <taxon>Flavobacteriia</taxon>
        <taxon>Flavobacteriales</taxon>
        <taxon>Flavobacteriaceae</taxon>
        <taxon>Arenibacter</taxon>
    </lineage>
</organism>
<dbReference type="InterPro" id="IPR018062">
    <property type="entry name" value="HTH_AraC-typ_CS"/>
</dbReference>
<protein>
    <submittedName>
        <fullName evidence="5">AraC-like DNA-binding protein</fullName>
    </submittedName>
</protein>
<dbReference type="Gene3D" id="1.10.10.60">
    <property type="entry name" value="Homeodomain-like"/>
    <property type="match status" value="1"/>
</dbReference>
<accession>A0ABY3AA76</accession>
<dbReference type="PANTHER" id="PTHR43280">
    <property type="entry name" value="ARAC-FAMILY TRANSCRIPTIONAL REGULATOR"/>
    <property type="match status" value="1"/>
</dbReference>
<dbReference type="SMART" id="SM00342">
    <property type="entry name" value="HTH_ARAC"/>
    <property type="match status" value="1"/>
</dbReference>
<evidence type="ECO:0000256" key="2">
    <source>
        <dbReference type="ARBA" id="ARBA00023125"/>
    </source>
</evidence>
<evidence type="ECO:0000259" key="4">
    <source>
        <dbReference type="PROSITE" id="PS01124"/>
    </source>
</evidence>
<evidence type="ECO:0000256" key="1">
    <source>
        <dbReference type="ARBA" id="ARBA00023015"/>
    </source>
</evidence>